<dbReference type="SUPFAM" id="SSF53223">
    <property type="entry name" value="Aminoacid dehydrogenase-like, N-terminal domain"/>
    <property type="match status" value="1"/>
</dbReference>
<evidence type="ECO:0000256" key="3">
    <source>
        <dbReference type="ARBA" id="ARBA00022563"/>
    </source>
</evidence>
<evidence type="ECO:0000256" key="4">
    <source>
        <dbReference type="ARBA" id="ARBA00022801"/>
    </source>
</evidence>
<evidence type="ECO:0000256" key="9">
    <source>
        <dbReference type="ARBA" id="ARBA00023268"/>
    </source>
</evidence>
<dbReference type="GO" id="GO:0004487">
    <property type="term" value="F:methylenetetrahydrofolate dehydrogenase (NAD+) activity"/>
    <property type="evidence" value="ECO:0007669"/>
    <property type="project" value="UniProtKB-EC"/>
</dbReference>
<protein>
    <recommendedName>
        <fullName evidence="18">Methenyltetrahydrofolate cyclohydrolase</fullName>
    </recommendedName>
</protein>
<dbReference type="GO" id="GO:0004488">
    <property type="term" value="F:methylenetetrahydrofolate dehydrogenase (NADP+) activity"/>
    <property type="evidence" value="ECO:0007669"/>
    <property type="project" value="Ensembl"/>
</dbReference>
<keyword evidence="7" id="KW-0520">NAD</keyword>
<evidence type="ECO:0000313" key="16">
    <source>
        <dbReference type="Ensembl" id="ENSUPAP00010021643.1"/>
    </source>
</evidence>
<comment type="cofactor">
    <cofactor evidence="1">
        <name>Mg(2+)</name>
        <dbReference type="ChEBI" id="CHEBI:18420"/>
    </cofactor>
</comment>
<comment type="similarity">
    <text evidence="12">Belongs to the tetrahydrofolate dehydrogenase/cyclohydrolase family.</text>
</comment>
<reference evidence="16" key="1">
    <citation type="submission" date="2025-08" db="UniProtKB">
        <authorList>
            <consortium name="Ensembl"/>
        </authorList>
    </citation>
    <scope>IDENTIFICATION</scope>
</reference>
<dbReference type="GO" id="GO:0004477">
    <property type="term" value="F:methenyltetrahydrofolate cyclohydrolase activity"/>
    <property type="evidence" value="ECO:0007669"/>
    <property type="project" value="UniProtKB-EC"/>
</dbReference>
<keyword evidence="4" id="KW-0378">Hydrolase</keyword>
<dbReference type="PRINTS" id="PR00085">
    <property type="entry name" value="THFDHDRGNASE"/>
</dbReference>
<feature type="domain" description="Tetrahydrofolate dehydrogenase/cyclohydrolase NAD(P)-binding" evidence="15">
    <location>
        <begin position="227"/>
        <end position="383"/>
    </location>
</feature>
<evidence type="ECO:0000256" key="12">
    <source>
        <dbReference type="ARBA" id="ARBA00061364"/>
    </source>
</evidence>
<dbReference type="FunFam" id="3.40.50.720:FF:000070">
    <property type="entry name" value="probable bifunctional methylenetetrahydrofolate dehydrogenase/cyclohydrolase 2"/>
    <property type="match status" value="1"/>
</dbReference>
<keyword evidence="3" id="KW-0554">One-carbon metabolism</keyword>
<dbReference type="InterPro" id="IPR000672">
    <property type="entry name" value="THF_DH/CycHdrlase"/>
</dbReference>
<keyword evidence="5" id="KW-0460">Magnesium</keyword>
<dbReference type="InterPro" id="IPR036291">
    <property type="entry name" value="NAD(P)-bd_dom_sf"/>
</dbReference>
<dbReference type="GO" id="GO:0000287">
    <property type="term" value="F:magnesium ion binding"/>
    <property type="evidence" value="ECO:0007669"/>
    <property type="project" value="Ensembl"/>
</dbReference>
<evidence type="ECO:0000259" key="15">
    <source>
        <dbReference type="Pfam" id="PF02882"/>
    </source>
</evidence>
<gene>
    <name evidence="16" type="primary">MTHFD2</name>
</gene>
<dbReference type="InterPro" id="IPR020867">
    <property type="entry name" value="THF_DH/CycHdrlase_CS"/>
</dbReference>
<dbReference type="FunFam" id="3.40.50.10860:FF:000001">
    <property type="entry name" value="Bifunctional protein FolD"/>
    <property type="match status" value="1"/>
</dbReference>
<dbReference type="Gene3D" id="3.40.50.10860">
    <property type="entry name" value="Leucine Dehydrogenase, chain A, domain 1"/>
    <property type="match status" value="1"/>
</dbReference>
<reference evidence="16" key="2">
    <citation type="submission" date="2025-09" db="UniProtKB">
        <authorList>
            <consortium name="Ensembl"/>
        </authorList>
    </citation>
    <scope>IDENTIFICATION</scope>
</reference>
<dbReference type="CDD" id="cd01080">
    <property type="entry name" value="NAD_bind_m-THF_DH_Cyclohyd"/>
    <property type="match status" value="1"/>
</dbReference>
<dbReference type="HAMAP" id="MF_01576">
    <property type="entry name" value="THF_DHG_CYH"/>
    <property type="match status" value="1"/>
</dbReference>
<dbReference type="Gene3D" id="3.40.50.720">
    <property type="entry name" value="NAD(P)-binding Rossmann-like Domain"/>
    <property type="match status" value="1"/>
</dbReference>
<dbReference type="PROSITE" id="PS00766">
    <property type="entry name" value="THF_DHG_CYH_1"/>
    <property type="match status" value="1"/>
</dbReference>
<evidence type="ECO:0000256" key="5">
    <source>
        <dbReference type="ARBA" id="ARBA00022842"/>
    </source>
</evidence>
<keyword evidence="8" id="KW-0496">Mitochondrion</keyword>
<keyword evidence="17" id="KW-1185">Reference proteome</keyword>
<dbReference type="GO" id="GO:0015943">
    <property type="term" value="P:formate biosynthetic process"/>
    <property type="evidence" value="ECO:0007669"/>
    <property type="project" value="Ensembl"/>
</dbReference>
<evidence type="ECO:0000256" key="13">
    <source>
        <dbReference type="SAM" id="MobiDB-lite"/>
    </source>
</evidence>
<evidence type="ECO:0000313" key="17">
    <source>
        <dbReference type="Proteomes" id="UP000694417"/>
    </source>
</evidence>
<proteinExistence type="inferred from homology"/>
<dbReference type="GeneTree" id="ENSGT00940000154863"/>
<dbReference type="Pfam" id="PF02882">
    <property type="entry name" value="THF_DHG_CYH_C"/>
    <property type="match status" value="1"/>
</dbReference>
<keyword evidence="9" id="KW-0511">Multifunctional enzyme</keyword>
<keyword evidence="6" id="KW-0560">Oxidoreductase</keyword>
<dbReference type="Proteomes" id="UP000694417">
    <property type="component" value="Unplaced"/>
</dbReference>
<comment type="catalytic activity">
    <reaction evidence="10">
        <text>(6R)-5,10-methenyltetrahydrofolate + H2O = (6R)-10-formyltetrahydrofolate + H(+)</text>
        <dbReference type="Rhea" id="RHEA:23700"/>
        <dbReference type="ChEBI" id="CHEBI:15377"/>
        <dbReference type="ChEBI" id="CHEBI:15378"/>
        <dbReference type="ChEBI" id="CHEBI:57455"/>
        <dbReference type="ChEBI" id="CHEBI:195366"/>
        <dbReference type="EC" id="3.5.4.9"/>
    </reaction>
</comment>
<evidence type="ECO:0000256" key="11">
    <source>
        <dbReference type="ARBA" id="ARBA00050302"/>
    </source>
</evidence>
<dbReference type="GO" id="GO:0035999">
    <property type="term" value="P:tetrahydrofolate interconversion"/>
    <property type="evidence" value="ECO:0007669"/>
    <property type="project" value="Ensembl"/>
</dbReference>
<dbReference type="SUPFAM" id="SSF51735">
    <property type="entry name" value="NAD(P)-binding Rossmann-fold domains"/>
    <property type="match status" value="1"/>
</dbReference>
<comment type="catalytic activity">
    <reaction evidence="11">
        <text>(6R)-5,10-methylene-5,6,7,8-tetrahydrofolate + NAD(+) = (6R)-5,10-methenyltetrahydrofolate + NADH</text>
        <dbReference type="Rhea" id="RHEA:22892"/>
        <dbReference type="ChEBI" id="CHEBI:15636"/>
        <dbReference type="ChEBI" id="CHEBI:57455"/>
        <dbReference type="ChEBI" id="CHEBI:57540"/>
        <dbReference type="ChEBI" id="CHEBI:57945"/>
        <dbReference type="EC" id="1.5.1.15"/>
    </reaction>
</comment>
<dbReference type="InterPro" id="IPR020631">
    <property type="entry name" value="THF_DH/CycHdrlase_NAD-bd_dom"/>
</dbReference>
<evidence type="ECO:0000256" key="7">
    <source>
        <dbReference type="ARBA" id="ARBA00023027"/>
    </source>
</evidence>
<evidence type="ECO:0000256" key="8">
    <source>
        <dbReference type="ARBA" id="ARBA00023128"/>
    </source>
</evidence>
<dbReference type="Ensembl" id="ENSUPAT00010024650.1">
    <property type="protein sequence ID" value="ENSUPAP00010021643.1"/>
    <property type="gene ID" value="ENSUPAG00010017221.1"/>
</dbReference>
<dbReference type="GO" id="GO:0042301">
    <property type="term" value="F:phosphate ion binding"/>
    <property type="evidence" value="ECO:0007669"/>
    <property type="project" value="Ensembl"/>
</dbReference>
<evidence type="ECO:0000256" key="2">
    <source>
        <dbReference type="ARBA" id="ARBA00004173"/>
    </source>
</evidence>
<feature type="domain" description="Tetrahydrofolate dehydrogenase/cyclohydrolase catalytic" evidence="14">
    <location>
        <begin position="93"/>
        <end position="208"/>
    </location>
</feature>
<sequence>METTDWLSRLQDSRQSGAETNGCRWEAGPTKRWRYNRKARARVSLPAQAPALAMAATSLFSALATRLLRPAQSCHLLHHPFHLAAVRNEAVVISGRKLAQQIKQEVRQEVEEWVASGNKRPHLSVILVGENPASHSYVLNKTRAAADVGINSETIVKPASISEEELLNLINKLNNDENVDGLLVQLPLPEHIDERKICNAVSPDKDVDGFHVINVGRMCLDQYSMLPATPWGVWEIIKRTGIPTLGKNVVVAGRSKNVGMPIAMLLHTDGAHERPGGDATVTISHRYTPKEQLKKHTILADIVISAAGIPNLITADMIKEGAAVIDVGINRIQDPITAKPKLVGDVDFEGVRKKAGYITPVPGGVGPMTVAMLMKNTIIAAKKVLRPEEREVLKSKELGVATN</sequence>
<dbReference type="AlphaFoldDB" id="A0A8D2KL11"/>
<dbReference type="PANTHER" id="PTHR48099:SF15">
    <property type="entry name" value="BIFUNCTIONAL METHYLENETETRAHYDROFOLATE DEHYDROGENASE_CYCLOHYDROLASE, MITOCHONDRIAL"/>
    <property type="match status" value="1"/>
</dbReference>
<evidence type="ECO:0000256" key="6">
    <source>
        <dbReference type="ARBA" id="ARBA00023002"/>
    </source>
</evidence>
<dbReference type="PANTHER" id="PTHR48099">
    <property type="entry name" value="C-1-TETRAHYDROFOLATE SYNTHASE, CYTOPLASMIC-RELATED"/>
    <property type="match status" value="1"/>
</dbReference>
<evidence type="ECO:0008006" key="18">
    <source>
        <dbReference type="Google" id="ProtNLM"/>
    </source>
</evidence>
<comment type="subcellular location">
    <subcellularLocation>
        <location evidence="2">Mitochondrion</location>
    </subcellularLocation>
</comment>
<feature type="region of interest" description="Disordered" evidence="13">
    <location>
        <begin position="1"/>
        <end position="23"/>
    </location>
</feature>
<evidence type="ECO:0000256" key="1">
    <source>
        <dbReference type="ARBA" id="ARBA00001946"/>
    </source>
</evidence>
<dbReference type="Pfam" id="PF00763">
    <property type="entry name" value="THF_DHG_CYH"/>
    <property type="match status" value="1"/>
</dbReference>
<name>A0A8D2KL11_UROPR</name>
<dbReference type="InterPro" id="IPR046346">
    <property type="entry name" value="Aminoacid_DH-like_N_sf"/>
</dbReference>
<evidence type="ECO:0000256" key="10">
    <source>
        <dbReference type="ARBA" id="ARBA00036357"/>
    </source>
</evidence>
<dbReference type="InterPro" id="IPR020630">
    <property type="entry name" value="THF_DH/CycHdrlase_cat_dom"/>
</dbReference>
<accession>A0A8D2KL11</accession>
<evidence type="ECO:0000259" key="14">
    <source>
        <dbReference type="Pfam" id="PF00763"/>
    </source>
</evidence>
<dbReference type="PROSITE" id="PS00767">
    <property type="entry name" value="THF_DHG_CYH_2"/>
    <property type="match status" value="1"/>
</dbReference>
<organism evidence="16 17">
    <name type="scientific">Urocitellus parryii</name>
    <name type="common">Arctic ground squirrel</name>
    <name type="synonym">Spermophilus parryii</name>
    <dbReference type="NCBI Taxonomy" id="9999"/>
    <lineage>
        <taxon>Eukaryota</taxon>
        <taxon>Metazoa</taxon>
        <taxon>Chordata</taxon>
        <taxon>Craniata</taxon>
        <taxon>Vertebrata</taxon>
        <taxon>Euteleostomi</taxon>
        <taxon>Mammalia</taxon>
        <taxon>Eutheria</taxon>
        <taxon>Euarchontoglires</taxon>
        <taxon>Glires</taxon>
        <taxon>Rodentia</taxon>
        <taxon>Sciuromorpha</taxon>
        <taxon>Sciuridae</taxon>
        <taxon>Xerinae</taxon>
        <taxon>Marmotini</taxon>
        <taxon>Urocitellus</taxon>
    </lineage>
</organism>
<dbReference type="GO" id="GO:0005759">
    <property type="term" value="C:mitochondrial matrix"/>
    <property type="evidence" value="ECO:0007669"/>
    <property type="project" value="Ensembl"/>
</dbReference>